<accession>A0A143H9F8</accession>
<dbReference type="InterPro" id="IPR048443">
    <property type="entry name" value="RqcP2_N"/>
</dbReference>
<proteinExistence type="predicted"/>
<dbReference type="PANTHER" id="PTHR13633:SF3">
    <property type="entry name" value="MITOCHONDRIAL TRANSCRIPTION RESCUE FACTOR 1"/>
    <property type="match status" value="1"/>
</dbReference>
<name>A0A143H9F8_9BACL</name>
<keyword evidence="1" id="KW-0694">RNA-binding</keyword>
<dbReference type="Gene3D" id="3.30.70.330">
    <property type="match status" value="1"/>
</dbReference>
<dbReference type="SMART" id="SM00363">
    <property type="entry name" value="S4"/>
    <property type="match status" value="1"/>
</dbReference>
<dbReference type="GO" id="GO:0003723">
    <property type="term" value="F:RNA binding"/>
    <property type="evidence" value="ECO:0007669"/>
    <property type="project" value="UniProtKB-KW"/>
</dbReference>
<evidence type="ECO:0000313" key="4">
    <source>
        <dbReference type="Proteomes" id="UP000076021"/>
    </source>
</evidence>
<dbReference type="STRING" id="241244.ATY39_02260"/>
<dbReference type="AlphaFoldDB" id="A0A143H9F8"/>
<protein>
    <submittedName>
        <fullName evidence="3">RNA-binding protein</fullName>
    </submittedName>
</protein>
<dbReference type="InterPro" id="IPR012677">
    <property type="entry name" value="Nucleotide-bd_a/b_plait_sf"/>
</dbReference>
<organism evidence="3 4">
    <name type="scientific">Rummeliibacillus stabekisii</name>
    <dbReference type="NCBI Taxonomy" id="241244"/>
    <lineage>
        <taxon>Bacteria</taxon>
        <taxon>Bacillati</taxon>
        <taxon>Bacillota</taxon>
        <taxon>Bacilli</taxon>
        <taxon>Bacillales</taxon>
        <taxon>Caryophanaceae</taxon>
        <taxon>Rummeliibacillus</taxon>
    </lineage>
</organism>
<dbReference type="CDD" id="cd00165">
    <property type="entry name" value="S4"/>
    <property type="match status" value="1"/>
</dbReference>
<dbReference type="Pfam" id="PF17774">
    <property type="entry name" value="YlmH_RBD"/>
    <property type="match status" value="1"/>
</dbReference>
<sequence>MEDVFQHFRPSERAFIEQVIGWKKEVEDQYAPKLTDFLDPRMSQIVHNIIGKNGDIQVSMTGLFDGAERQRALIYPDYFLPSEEDFNLVICQLSYPSKFVHLKHPDVLGALLSIGLERSKFGDIRVGPETVQFVVAKEVFEYVRLNLISVGQAKVEVGQLPTSDTLLPPDADWKEQSTTTSSLRLDTVIASVYPISRQKAAAFINGGKVKVNFALCEQVSFELQESDLISIRGLGRFIIQSIEGKTKKDKYRMKVGKMDRKS</sequence>
<dbReference type="Pfam" id="PF01479">
    <property type="entry name" value="S4"/>
    <property type="match status" value="1"/>
</dbReference>
<evidence type="ECO:0000259" key="2">
    <source>
        <dbReference type="SMART" id="SM00363"/>
    </source>
</evidence>
<dbReference type="PROSITE" id="PS50889">
    <property type="entry name" value="S4"/>
    <property type="match status" value="1"/>
</dbReference>
<reference evidence="4" key="2">
    <citation type="submission" date="2016-03" db="EMBL/GenBank/DDBJ databases">
        <authorList>
            <person name="Ploux O."/>
        </authorList>
    </citation>
    <scope>NUCLEOTIDE SEQUENCE [LARGE SCALE GENOMIC DNA]</scope>
    <source>
        <strain evidence="4">PP9</strain>
    </source>
</reference>
<evidence type="ECO:0000313" key="3">
    <source>
        <dbReference type="EMBL" id="AMW98352.1"/>
    </source>
</evidence>
<gene>
    <name evidence="3" type="ORF">ATY39_02260</name>
</gene>
<dbReference type="InterPro" id="IPR002942">
    <property type="entry name" value="S4_RNA-bd"/>
</dbReference>
<dbReference type="KEGG" id="rst:ATY39_02260"/>
<dbReference type="Pfam" id="PF21278">
    <property type="entry name" value="YlmH_1st"/>
    <property type="match status" value="1"/>
</dbReference>
<keyword evidence="4" id="KW-1185">Reference proteome</keyword>
<dbReference type="SUPFAM" id="SSF55174">
    <property type="entry name" value="Alpha-L RNA-binding motif"/>
    <property type="match status" value="1"/>
</dbReference>
<dbReference type="Gene3D" id="3.10.290.10">
    <property type="entry name" value="RNA-binding S4 domain"/>
    <property type="match status" value="1"/>
</dbReference>
<dbReference type="OrthoDB" id="9812787at2"/>
<feature type="domain" description="RNA-binding S4" evidence="2">
    <location>
        <begin position="183"/>
        <end position="243"/>
    </location>
</feature>
<dbReference type="RefSeq" id="WP_066785236.1">
    <property type="nucleotide sequence ID" value="NZ_CP014806.1"/>
</dbReference>
<dbReference type="InterPro" id="IPR040591">
    <property type="entry name" value="RqcP2_RBD"/>
</dbReference>
<reference evidence="3 4" key="1">
    <citation type="journal article" date="2016" name="Genome Announc.">
        <title>Whole-Genome Sequence of Rummeliibacillus stabekisii Strain PP9 Isolated from Antarctic Soil.</title>
        <authorList>
            <person name="da Mota F.F."/>
            <person name="Vollu R.E."/>
            <person name="Jurelevicius D."/>
            <person name="Seldin L."/>
        </authorList>
    </citation>
    <scope>NUCLEOTIDE SEQUENCE [LARGE SCALE GENOMIC DNA]</scope>
    <source>
        <strain evidence="3 4">PP9</strain>
    </source>
</reference>
<dbReference type="PANTHER" id="PTHR13633">
    <property type="entry name" value="MITOCHONDRIAL TRANSCRIPTION RESCUE FACTOR 1"/>
    <property type="match status" value="1"/>
</dbReference>
<dbReference type="Gene3D" id="3.30.1370.160">
    <property type="match status" value="1"/>
</dbReference>
<dbReference type="EMBL" id="CP014806">
    <property type="protein sequence ID" value="AMW98352.1"/>
    <property type="molecule type" value="Genomic_DNA"/>
</dbReference>
<evidence type="ECO:0000256" key="1">
    <source>
        <dbReference type="PROSITE-ProRule" id="PRU00182"/>
    </source>
</evidence>
<dbReference type="InterPro" id="IPR036986">
    <property type="entry name" value="S4_RNA-bd_sf"/>
</dbReference>
<dbReference type="Proteomes" id="UP000076021">
    <property type="component" value="Chromosome"/>
</dbReference>